<proteinExistence type="predicted"/>
<organism evidence="2">
    <name type="scientific">marine sediment metagenome</name>
    <dbReference type="NCBI Taxonomy" id="412755"/>
    <lineage>
        <taxon>unclassified sequences</taxon>
        <taxon>metagenomes</taxon>
        <taxon>ecological metagenomes</taxon>
    </lineage>
</organism>
<evidence type="ECO:0000256" key="1">
    <source>
        <dbReference type="SAM" id="Phobius"/>
    </source>
</evidence>
<dbReference type="EMBL" id="BARU01045731">
    <property type="protein sequence ID" value="GAH96069.1"/>
    <property type="molecule type" value="Genomic_DNA"/>
</dbReference>
<evidence type="ECO:0008006" key="3">
    <source>
        <dbReference type="Google" id="ProtNLM"/>
    </source>
</evidence>
<feature type="non-terminal residue" evidence="2">
    <location>
        <position position="1"/>
    </location>
</feature>
<sequence>NDTAGNLSNFYTLNLIKDISPPIVDIMNPFPNATFTSAPLITLIITDVTLDTTWYSILGTNYEFTATVGTNHITINQAAWNSLSEGSVTITFYANDSLGRLDTDSITLNKDIPEDPEVFDWIAFLTDPIVLTIIVSAIAIAIVV</sequence>
<keyword evidence="1" id="KW-0472">Membrane</keyword>
<feature type="non-terminal residue" evidence="2">
    <location>
        <position position="144"/>
    </location>
</feature>
<comment type="caution">
    <text evidence="2">The sequence shown here is derived from an EMBL/GenBank/DDBJ whole genome shotgun (WGS) entry which is preliminary data.</text>
</comment>
<name>X1L0V7_9ZZZZ</name>
<accession>X1L0V7</accession>
<feature type="transmembrane region" description="Helical" evidence="1">
    <location>
        <begin position="121"/>
        <end position="143"/>
    </location>
</feature>
<keyword evidence="1" id="KW-0812">Transmembrane</keyword>
<protein>
    <recommendedName>
        <fullName evidence="3">Bacterial Ig-like domain-containing protein</fullName>
    </recommendedName>
</protein>
<keyword evidence="1" id="KW-1133">Transmembrane helix</keyword>
<reference evidence="2" key="1">
    <citation type="journal article" date="2014" name="Front. Microbiol.">
        <title>High frequency of phylogenetically diverse reductive dehalogenase-homologous genes in deep subseafloor sedimentary metagenomes.</title>
        <authorList>
            <person name="Kawai M."/>
            <person name="Futagami T."/>
            <person name="Toyoda A."/>
            <person name="Takaki Y."/>
            <person name="Nishi S."/>
            <person name="Hori S."/>
            <person name="Arai W."/>
            <person name="Tsubouchi T."/>
            <person name="Morono Y."/>
            <person name="Uchiyama I."/>
            <person name="Ito T."/>
            <person name="Fujiyama A."/>
            <person name="Inagaki F."/>
            <person name="Takami H."/>
        </authorList>
    </citation>
    <scope>NUCLEOTIDE SEQUENCE</scope>
    <source>
        <strain evidence="2">Expedition CK06-06</strain>
    </source>
</reference>
<gene>
    <name evidence="2" type="ORF">S03H2_69270</name>
</gene>
<evidence type="ECO:0000313" key="2">
    <source>
        <dbReference type="EMBL" id="GAH96069.1"/>
    </source>
</evidence>
<dbReference type="AlphaFoldDB" id="X1L0V7"/>